<dbReference type="OrthoDB" id="26387at2759"/>
<name>A0A0C2NEF8_THEKT</name>
<evidence type="ECO:0000313" key="1">
    <source>
        <dbReference type="EMBL" id="KII74720.1"/>
    </source>
</evidence>
<accession>A0A0C2NEF8</accession>
<organism evidence="1 2">
    <name type="scientific">Thelohanellus kitauei</name>
    <name type="common">Myxosporean</name>
    <dbReference type="NCBI Taxonomy" id="669202"/>
    <lineage>
        <taxon>Eukaryota</taxon>
        <taxon>Metazoa</taxon>
        <taxon>Cnidaria</taxon>
        <taxon>Myxozoa</taxon>
        <taxon>Myxosporea</taxon>
        <taxon>Bivalvulida</taxon>
        <taxon>Platysporina</taxon>
        <taxon>Myxobolidae</taxon>
        <taxon>Thelohanellus</taxon>
    </lineage>
</organism>
<dbReference type="AlphaFoldDB" id="A0A0C2NEF8"/>
<evidence type="ECO:0000313" key="2">
    <source>
        <dbReference type="Proteomes" id="UP000031668"/>
    </source>
</evidence>
<sequence>MEAISSDNYTFLDSKIENLLNNLKCQDNLGFAQDYFDPELLSASDIQIANHRVRRYCLIATDTNNNSELKKTLKLEGYDENFSQFLIDELDRYGYACIEYRRSSTDCTQLGNKIAEKHHELTKTYFHFQVIKVYRYFFMNLAPQLISLIHELCSLKSKLARTLTNYLSNENSFLSTFVQNENKLWKHFRFLVLKRLLIIFFSFEEGKRQIADFYLQNFSKIYHLSLPDSFGSVYSLLKLSVEFTTDHYIIKYLFGNRLLCNIIDAMSKIVKTIVLKYGEQSTISNMEIDRILLVGDSFLRFLSIDLKIESCFSEFEPELKREGDRIILLCLEFDTYEFSFDNYFTLNDSRLPQIIFKLQEILVKFIQWLCLDLKTLEGILRKQLREFKRIITSNPSEVEDLTYRYDIQNQARFILSRIFFINLLVFGAVNHNLSQKMNNKILRDEKMLLWVAQPVMQSLSYRFTFNSDDCEETRDFDRFINFFNNSSDIPLINIQTLYILQILVSKLCPNLFVKHLLFSIFPILHKTPNLEEINQILLKIRQTSRASQSYLLIIIFNTLYERLFMWNEEKLLYSLIEKWIIHYLALGDKQLDEIVDCLSDHFSAYQPQPECISKIIERVSCVQNHQNSSLILKLKPEYYKKISP</sequence>
<proteinExistence type="predicted"/>
<dbReference type="Proteomes" id="UP000031668">
    <property type="component" value="Unassembled WGS sequence"/>
</dbReference>
<gene>
    <name evidence="1" type="ORF">RF11_12573</name>
</gene>
<protein>
    <submittedName>
        <fullName evidence="1">Uncharacterized protein</fullName>
    </submittedName>
</protein>
<comment type="caution">
    <text evidence="1">The sequence shown here is derived from an EMBL/GenBank/DDBJ whole genome shotgun (WGS) entry which is preliminary data.</text>
</comment>
<dbReference type="EMBL" id="JWZT01000301">
    <property type="protein sequence ID" value="KII74720.1"/>
    <property type="molecule type" value="Genomic_DNA"/>
</dbReference>
<keyword evidence="2" id="KW-1185">Reference proteome</keyword>
<reference evidence="1 2" key="1">
    <citation type="journal article" date="2014" name="Genome Biol. Evol.">
        <title>The genome of the myxosporean Thelohanellus kitauei shows adaptations to nutrient acquisition within its fish host.</title>
        <authorList>
            <person name="Yang Y."/>
            <person name="Xiong J."/>
            <person name="Zhou Z."/>
            <person name="Huo F."/>
            <person name="Miao W."/>
            <person name="Ran C."/>
            <person name="Liu Y."/>
            <person name="Zhang J."/>
            <person name="Feng J."/>
            <person name="Wang M."/>
            <person name="Wang M."/>
            <person name="Wang L."/>
            <person name="Yao B."/>
        </authorList>
    </citation>
    <scope>NUCLEOTIDE SEQUENCE [LARGE SCALE GENOMIC DNA]</scope>
    <source>
        <strain evidence="1">Wuqing</strain>
    </source>
</reference>